<gene>
    <name evidence="1" type="ORF">BCV72DRAFT_312049</name>
</gene>
<name>A0A1X0RFL8_RHIZD</name>
<dbReference type="Proteomes" id="UP000242414">
    <property type="component" value="Unassembled WGS sequence"/>
</dbReference>
<dbReference type="VEuPathDB" id="FungiDB:BCV72DRAFT_312049"/>
<organism evidence="1">
    <name type="scientific">Rhizopus microsporus var. microsporus</name>
    <dbReference type="NCBI Taxonomy" id="86635"/>
    <lineage>
        <taxon>Eukaryota</taxon>
        <taxon>Fungi</taxon>
        <taxon>Fungi incertae sedis</taxon>
        <taxon>Mucoromycota</taxon>
        <taxon>Mucoromycotina</taxon>
        <taxon>Mucoromycetes</taxon>
        <taxon>Mucorales</taxon>
        <taxon>Mucorineae</taxon>
        <taxon>Rhizopodaceae</taxon>
        <taxon>Rhizopus</taxon>
    </lineage>
</organism>
<sequence length="239" mass="27642">MAIPVLDRLHVAISSSYTSSIIQNIFLQLTQNVNLYIFRVLLGFLRGLRKSIDQSFNPRTIATKTAKSIELYKEYKDTNIGLEGFESQYKYIIKKASECDLLIISSSKILGIYKDVFSYDTFKSISDYIYAKNNSAKLVYFSAELLKEEISKPESKSKTWHVMPRPSNSRGFNAGLKIPQQVYIEEYSFEGHYGDVVWKNNLWKTLFNLNHIEKKKSNVSQGSQSYPRLGYGWKTNEHR</sequence>
<dbReference type="AlphaFoldDB" id="A0A1X0RFL8"/>
<reference evidence="1" key="1">
    <citation type="journal article" date="2016" name="Proc. Natl. Acad. Sci. U.S.A.">
        <title>Lipid metabolic changes in an early divergent fungus govern the establishment of a mutualistic symbiosis with endobacteria.</title>
        <authorList>
            <person name="Lastovetsky O.A."/>
            <person name="Gaspar M.L."/>
            <person name="Mondo S.J."/>
            <person name="LaButti K.M."/>
            <person name="Sandor L."/>
            <person name="Grigoriev I.V."/>
            <person name="Henry S.A."/>
            <person name="Pawlowska T.E."/>
        </authorList>
    </citation>
    <scope>NUCLEOTIDE SEQUENCE [LARGE SCALE GENOMIC DNA]</scope>
    <source>
        <strain evidence="1">ATCC 52814</strain>
    </source>
</reference>
<protein>
    <submittedName>
        <fullName evidence="1">Uncharacterized protein</fullName>
    </submittedName>
</protein>
<evidence type="ECO:0000313" key="1">
    <source>
        <dbReference type="EMBL" id="ORE10668.1"/>
    </source>
</evidence>
<accession>A0A1X0RFL8</accession>
<proteinExistence type="predicted"/>
<dbReference type="EMBL" id="KV921863">
    <property type="protein sequence ID" value="ORE10668.1"/>
    <property type="molecule type" value="Genomic_DNA"/>
</dbReference>